<sequence>MELPRQLTQIRQFRGYSVVQLAEKLRVPPTLVETWEAGNRYPSLQAILGLSRILNVPVSRLVQADLGRMRQQLRGKNPHQDTDLLLALSLFFGFSWVPVLLVWRHWPWVFGVPLSLWLGVMGLVWHLDDRAHRSDRQHYREILGYVAGQDVATLWRQRLRYRERWVVAGSYALLLVVLGVLGGLIVNQQ</sequence>
<dbReference type="AlphaFoldDB" id="A0A0R1LL99"/>
<feature type="transmembrane region" description="Helical" evidence="1">
    <location>
        <begin position="84"/>
        <end position="103"/>
    </location>
</feature>
<dbReference type="Proteomes" id="UP000051955">
    <property type="component" value="Unassembled WGS sequence"/>
</dbReference>
<accession>A0A0R1LL99</accession>
<evidence type="ECO:0000313" key="3">
    <source>
        <dbReference type="EMBL" id="KRK96684.1"/>
    </source>
</evidence>
<organism evidence="3 4">
    <name type="scientific">Levilactobacillus acidifarinae DSM 19394 = JCM 15949</name>
    <dbReference type="NCBI Taxonomy" id="1423715"/>
    <lineage>
        <taxon>Bacteria</taxon>
        <taxon>Bacillati</taxon>
        <taxon>Bacillota</taxon>
        <taxon>Bacilli</taxon>
        <taxon>Lactobacillales</taxon>
        <taxon>Lactobacillaceae</taxon>
        <taxon>Levilactobacillus</taxon>
    </lineage>
</organism>
<dbReference type="CDD" id="cd00093">
    <property type="entry name" value="HTH_XRE"/>
    <property type="match status" value="1"/>
</dbReference>
<evidence type="ECO:0000313" key="4">
    <source>
        <dbReference type="Proteomes" id="UP000051955"/>
    </source>
</evidence>
<feature type="domain" description="HTH cro/C1-type" evidence="2">
    <location>
        <begin position="7"/>
        <end position="61"/>
    </location>
</feature>
<evidence type="ECO:0000259" key="2">
    <source>
        <dbReference type="PROSITE" id="PS50943"/>
    </source>
</evidence>
<keyword evidence="4" id="KW-1185">Reference proteome</keyword>
<dbReference type="OrthoDB" id="1859224at2"/>
<dbReference type="EMBL" id="AZDV01000002">
    <property type="protein sequence ID" value="KRK96684.1"/>
    <property type="molecule type" value="Genomic_DNA"/>
</dbReference>
<protein>
    <recommendedName>
        <fullName evidence="2">HTH cro/C1-type domain-containing protein</fullName>
    </recommendedName>
</protein>
<dbReference type="PATRIC" id="fig|1423715.3.peg.1809"/>
<dbReference type="STRING" id="1423715.FD25_GL001763"/>
<name>A0A0R1LL99_9LACO</name>
<keyword evidence="1" id="KW-1133">Transmembrane helix</keyword>
<dbReference type="InterPro" id="IPR010982">
    <property type="entry name" value="Lambda_DNA-bd_dom_sf"/>
</dbReference>
<gene>
    <name evidence="3" type="ORF">FD25_GL001763</name>
</gene>
<dbReference type="RefSeq" id="WP_057800644.1">
    <property type="nucleotide sequence ID" value="NZ_AZDV01000002.1"/>
</dbReference>
<dbReference type="SMART" id="SM00530">
    <property type="entry name" value="HTH_XRE"/>
    <property type="match status" value="1"/>
</dbReference>
<feature type="transmembrane region" description="Helical" evidence="1">
    <location>
        <begin position="165"/>
        <end position="186"/>
    </location>
</feature>
<keyword evidence="1" id="KW-0812">Transmembrane</keyword>
<dbReference type="InterPro" id="IPR001387">
    <property type="entry name" value="Cro/C1-type_HTH"/>
</dbReference>
<dbReference type="Pfam" id="PF13560">
    <property type="entry name" value="HTH_31"/>
    <property type="match status" value="1"/>
</dbReference>
<reference evidence="3 4" key="1">
    <citation type="journal article" date="2015" name="Genome Announc.">
        <title>Expanding the biotechnology potential of lactobacilli through comparative genomics of 213 strains and associated genera.</title>
        <authorList>
            <person name="Sun Z."/>
            <person name="Harris H.M."/>
            <person name="McCann A."/>
            <person name="Guo C."/>
            <person name="Argimon S."/>
            <person name="Zhang W."/>
            <person name="Yang X."/>
            <person name="Jeffery I.B."/>
            <person name="Cooney J.C."/>
            <person name="Kagawa T.F."/>
            <person name="Liu W."/>
            <person name="Song Y."/>
            <person name="Salvetti E."/>
            <person name="Wrobel A."/>
            <person name="Rasinkangas P."/>
            <person name="Parkhill J."/>
            <person name="Rea M.C."/>
            <person name="O'Sullivan O."/>
            <person name="Ritari J."/>
            <person name="Douillard F.P."/>
            <person name="Paul Ross R."/>
            <person name="Yang R."/>
            <person name="Briner A.E."/>
            <person name="Felis G.E."/>
            <person name="de Vos W.M."/>
            <person name="Barrangou R."/>
            <person name="Klaenhammer T.R."/>
            <person name="Caufield P.W."/>
            <person name="Cui Y."/>
            <person name="Zhang H."/>
            <person name="O'Toole P.W."/>
        </authorList>
    </citation>
    <scope>NUCLEOTIDE SEQUENCE [LARGE SCALE GENOMIC DNA]</scope>
    <source>
        <strain evidence="3 4">DSM 19394</strain>
    </source>
</reference>
<proteinExistence type="predicted"/>
<dbReference type="Gene3D" id="1.10.260.40">
    <property type="entry name" value="lambda repressor-like DNA-binding domains"/>
    <property type="match status" value="1"/>
</dbReference>
<evidence type="ECO:0000256" key="1">
    <source>
        <dbReference type="SAM" id="Phobius"/>
    </source>
</evidence>
<dbReference type="PROSITE" id="PS50943">
    <property type="entry name" value="HTH_CROC1"/>
    <property type="match status" value="1"/>
</dbReference>
<feature type="transmembrane region" description="Helical" evidence="1">
    <location>
        <begin position="109"/>
        <end position="127"/>
    </location>
</feature>
<keyword evidence="1" id="KW-0472">Membrane</keyword>
<dbReference type="GO" id="GO:0003677">
    <property type="term" value="F:DNA binding"/>
    <property type="evidence" value="ECO:0007669"/>
    <property type="project" value="InterPro"/>
</dbReference>
<comment type="caution">
    <text evidence="3">The sequence shown here is derived from an EMBL/GenBank/DDBJ whole genome shotgun (WGS) entry which is preliminary data.</text>
</comment>
<dbReference type="SUPFAM" id="SSF47413">
    <property type="entry name" value="lambda repressor-like DNA-binding domains"/>
    <property type="match status" value="1"/>
</dbReference>